<dbReference type="EMBL" id="JAMXLY010000025">
    <property type="protein sequence ID" value="MCO6025717.1"/>
    <property type="molecule type" value="Genomic_DNA"/>
</dbReference>
<keyword evidence="5 7" id="KW-1133">Transmembrane helix</keyword>
<evidence type="ECO:0000313" key="8">
    <source>
        <dbReference type="EMBL" id="MCO6025717.1"/>
    </source>
</evidence>
<accession>A0ABT1BXD1</accession>
<proteinExistence type="inferred from homology"/>
<keyword evidence="6 7" id="KW-0472">Membrane</keyword>
<organism evidence="8 9">
    <name type="scientific">Segatella cerevisiae</name>
    <dbReference type="NCBI Taxonomy" id="2053716"/>
    <lineage>
        <taxon>Bacteria</taxon>
        <taxon>Pseudomonadati</taxon>
        <taxon>Bacteroidota</taxon>
        <taxon>Bacteroidia</taxon>
        <taxon>Bacteroidales</taxon>
        <taxon>Prevotellaceae</taxon>
        <taxon>Segatella</taxon>
    </lineage>
</organism>
<dbReference type="RefSeq" id="WP_252761074.1">
    <property type="nucleotide sequence ID" value="NZ_JAMXLY010000025.1"/>
</dbReference>
<name>A0ABT1BXD1_9BACT</name>
<dbReference type="InterPro" id="IPR003370">
    <property type="entry name" value="Chromate_transpt"/>
</dbReference>
<sequence>MPISETKIEYSALFKAFFKIGLMTWGKSNALVTALKNYTVDKNKWIDQRQFDNMISIAESCPGIRAINISVITGYTLRKTLGGILAALGLIIPSAILISIIAMIFLSVRHTHIFAAMFRGIRPAVAALLALPTFNLAKRSHLTWANCWIPVSGMLFIWLLGLNPILIIIAACVGGFVYGKFVQPTEEK</sequence>
<evidence type="ECO:0000256" key="5">
    <source>
        <dbReference type="ARBA" id="ARBA00022989"/>
    </source>
</evidence>
<feature type="transmembrane region" description="Helical" evidence="7">
    <location>
        <begin position="157"/>
        <end position="178"/>
    </location>
</feature>
<protein>
    <submittedName>
        <fullName evidence="8">Chromate transporter</fullName>
    </submittedName>
</protein>
<comment type="caution">
    <text evidence="8">The sequence shown here is derived from an EMBL/GenBank/DDBJ whole genome shotgun (WGS) entry which is preliminary data.</text>
</comment>
<reference evidence="8 9" key="1">
    <citation type="submission" date="2022-06" db="EMBL/GenBank/DDBJ databases">
        <title>A taxonomic note on the genus Prevotella: Description of four novel genera and emended description of the genera Hallella and Xylanibacter.</title>
        <authorList>
            <person name="Hitch T.C.A."/>
        </authorList>
    </citation>
    <scope>NUCLEOTIDE SEQUENCE [LARGE SCALE GENOMIC DNA]</scope>
    <source>
        <strain evidence="8 9">DSM 100619</strain>
    </source>
</reference>
<dbReference type="Proteomes" id="UP001204015">
    <property type="component" value="Unassembled WGS sequence"/>
</dbReference>
<evidence type="ECO:0000256" key="6">
    <source>
        <dbReference type="ARBA" id="ARBA00023136"/>
    </source>
</evidence>
<dbReference type="Pfam" id="PF02417">
    <property type="entry name" value="Chromate_transp"/>
    <property type="match status" value="1"/>
</dbReference>
<gene>
    <name evidence="8" type="ORF">NG821_07665</name>
</gene>
<dbReference type="PANTHER" id="PTHR43663">
    <property type="entry name" value="CHROMATE TRANSPORT PROTEIN-RELATED"/>
    <property type="match status" value="1"/>
</dbReference>
<evidence type="ECO:0000256" key="1">
    <source>
        <dbReference type="ARBA" id="ARBA00004651"/>
    </source>
</evidence>
<dbReference type="InterPro" id="IPR052518">
    <property type="entry name" value="CHR_Transporter"/>
</dbReference>
<evidence type="ECO:0000256" key="2">
    <source>
        <dbReference type="ARBA" id="ARBA00005262"/>
    </source>
</evidence>
<feature type="transmembrane region" description="Helical" evidence="7">
    <location>
        <begin position="120"/>
        <end position="137"/>
    </location>
</feature>
<evidence type="ECO:0000256" key="4">
    <source>
        <dbReference type="ARBA" id="ARBA00022692"/>
    </source>
</evidence>
<evidence type="ECO:0000256" key="7">
    <source>
        <dbReference type="SAM" id="Phobius"/>
    </source>
</evidence>
<evidence type="ECO:0000313" key="9">
    <source>
        <dbReference type="Proteomes" id="UP001204015"/>
    </source>
</evidence>
<keyword evidence="3" id="KW-1003">Cell membrane</keyword>
<evidence type="ECO:0000256" key="3">
    <source>
        <dbReference type="ARBA" id="ARBA00022475"/>
    </source>
</evidence>
<keyword evidence="4 7" id="KW-0812">Transmembrane</keyword>
<dbReference type="PANTHER" id="PTHR43663:SF2">
    <property type="entry name" value="CHROMATE TRANSPORT PROTEIN-RELATED"/>
    <property type="match status" value="1"/>
</dbReference>
<comment type="subcellular location">
    <subcellularLocation>
        <location evidence="1">Cell membrane</location>
        <topology evidence="1">Multi-pass membrane protein</topology>
    </subcellularLocation>
</comment>
<feature type="transmembrane region" description="Helical" evidence="7">
    <location>
        <begin position="84"/>
        <end position="108"/>
    </location>
</feature>
<comment type="similarity">
    <text evidence="2">Belongs to the chromate ion transporter (CHR) (TC 2.A.51) family.</text>
</comment>
<keyword evidence="9" id="KW-1185">Reference proteome</keyword>